<proteinExistence type="predicted"/>
<dbReference type="Gene3D" id="3.30.420.10">
    <property type="entry name" value="Ribonuclease H-like superfamily/Ribonuclease H"/>
    <property type="match status" value="1"/>
</dbReference>
<evidence type="ECO:0000256" key="2">
    <source>
        <dbReference type="ARBA" id="ARBA00022801"/>
    </source>
</evidence>
<feature type="compositionally biased region" description="Low complexity" evidence="3">
    <location>
        <begin position="1406"/>
        <end position="1428"/>
    </location>
</feature>
<dbReference type="Pfam" id="PF13976">
    <property type="entry name" value="gag_pre-integrs"/>
    <property type="match status" value="1"/>
</dbReference>
<evidence type="ECO:0000313" key="7">
    <source>
        <dbReference type="EMBL" id="GEU41779.1"/>
    </source>
</evidence>
<organism evidence="7">
    <name type="scientific">Tanacetum cinerariifolium</name>
    <name type="common">Dalmatian daisy</name>
    <name type="synonym">Chrysanthemum cinerariifolium</name>
    <dbReference type="NCBI Taxonomy" id="118510"/>
    <lineage>
        <taxon>Eukaryota</taxon>
        <taxon>Viridiplantae</taxon>
        <taxon>Streptophyta</taxon>
        <taxon>Embryophyta</taxon>
        <taxon>Tracheophyta</taxon>
        <taxon>Spermatophyta</taxon>
        <taxon>Magnoliopsida</taxon>
        <taxon>eudicotyledons</taxon>
        <taxon>Gunneridae</taxon>
        <taxon>Pentapetalae</taxon>
        <taxon>asterids</taxon>
        <taxon>campanulids</taxon>
        <taxon>Asterales</taxon>
        <taxon>Asteraceae</taxon>
        <taxon>Asteroideae</taxon>
        <taxon>Anthemideae</taxon>
        <taxon>Anthemidinae</taxon>
        <taxon>Tanacetum</taxon>
    </lineage>
</organism>
<feature type="compositionally biased region" description="Basic and acidic residues" evidence="3">
    <location>
        <begin position="1"/>
        <end position="27"/>
    </location>
</feature>
<name>A0A6L2JYF5_TANCI</name>
<gene>
    <name evidence="7" type="ORF">Tci_013757</name>
</gene>
<dbReference type="PANTHER" id="PTHR42648:SF32">
    <property type="entry name" value="RIBONUCLEASE H-LIKE DOMAIN, GAG-PRE-INTEGRASE DOMAIN PROTEIN-RELATED"/>
    <property type="match status" value="1"/>
</dbReference>
<dbReference type="GO" id="GO:0003887">
    <property type="term" value="F:DNA-directed DNA polymerase activity"/>
    <property type="evidence" value="ECO:0007669"/>
    <property type="project" value="UniProtKB-KW"/>
</dbReference>
<evidence type="ECO:0000259" key="4">
    <source>
        <dbReference type="Pfam" id="PF07727"/>
    </source>
</evidence>
<dbReference type="GO" id="GO:0003676">
    <property type="term" value="F:nucleic acid binding"/>
    <property type="evidence" value="ECO:0007669"/>
    <property type="project" value="InterPro"/>
</dbReference>
<evidence type="ECO:0000256" key="1">
    <source>
        <dbReference type="ARBA" id="ARBA00022723"/>
    </source>
</evidence>
<evidence type="ECO:0008006" key="8">
    <source>
        <dbReference type="Google" id="ProtNLM"/>
    </source>
</evidence>
<dbReference type="GO" id="GO:0016787">
    <property type="term" value="F:hydrolase activity"/>
    <property type="evidence" value="ECO:0007669"/>
    <property type="project" value="UniProtKB-KW"/>
</dbReference>
<protein>
    <recommendedName>
        <fullName evidence="8">Integrase catalytic domain-containing protein</fullName>
    </recommendedName>
</protein>
<dbReference type="SUPFAM" id="SSF53098">
    <property type="entry name" value="Ribonuclease H-like"/>
    <property type="match status" value="1"/>
</dbReference>
<dbReference type="GO" id="GO:0046872">
    <property type="term" value="F:metal ion binding"/>
    <property type="evidence" value="ECO:0007669"/>
    <property type="project" value="UniProtKB-KW"/>
</dbReference>
<feature type="domain" description="GAG-pre-integrase" evidence="5">
    <location>
        <begin position="342"/>
        <end position="415"/>
    </location>
</feature>
<dbReference type="GO" id="GO:0004519">
    <property type="term" value="F:endonuclease activity"/>
    <property type="evidence" value="ECO:0007669"/>
    <property type="project" value="UniProtKB-KW"/>
</dbReference>
<evidence type="ECO:0000259" key="5">
    <source>
        <dbReference type="Pfam" id="PF13976"/>
    </source>
</evidence>
<dbReference type="InterPro" id="IPR057670">
    <property type="entry name" value="SH3_retrovirus"/>
</dbReference>
<dbReference type="Pfam" id="PF25597">
    <property type="entry name" value="SH3_retrovirus"/>
    <property type="match status" value="1"/>
</dbReference>
<evidence type="ECO:0000259" key="6">
    <source>
        <dbReference type="Pfam" id="PF25597"/>
    </source>
</evidence>
<keyword evidence="2" id="KW-0378">Hydrolase</keyword>
<dbReference type="InterPro" id="IPR025724">
    <property type="entry name" value="GAG-pre-integrase_dom"/>
</dbReference>
<dbReference type="PANTHER" id="PTHR42648">
    <property type="entry name" value="TRANSPOSASE, PUTATIVE-RELATED"/>
    <property type="match status" value="1"/>
</dbReference>
<dbReference type="InterPro" id="IPR039537">
    <property type="entry name" value="Retrotran_Ty1/copia-like"/>
</dbReference>
<dbReference type="EMBL" id="BKCJ010001482">
    <property type="protein sequence ID" value="GEU41779.1"/>
    <property type="molecule type" value="Genomic_DNA"/>
</dbReference>
<keyword evidence="1" id="KW-0479">Metal-binding</keyword>
<sequence>MSHFARECRAPRSQDRGRRESYRQGPKEEEEAPKALMAIDGIVWDWSYMNNEEENHALVADDEAPTEFALMAKSSSSSKNEVEARLVEFKTQEIKFYEKIRGLEFDVEVKNNKIKHLMNEPKKVKKEKKGLDSKLTGFESALKDLDTLLGSQRSDKNKEGLGYSVVPPVLKPSPSIGSNTSDLKNSNSSVFEHEESSDSIMSKPMIKFVKAADSPSVIKTNKFKTARKPPVKYAEMYRNTSKSPKVRNISYLSEYEPYDGGYVSFGQRDGKITSKGIIKTGKLEFENVYFMKDLKYNLFSVSQIYDNKNSVMFTDSECIVLRKDFKLKDNTNVLLRTPRQHNMYSIDLNDIVPHKNLTCLVAKASADESMMWYRWLGHLNFKTMNKLVRHNLVKGLPSKCFKNDHTCVACLKGKQHKTSCKTKLVNSVSKPIHTLHMDLFGPTFVSSLNHKWYCLVVTDDFSRFTWTFFLRTKDETSGILRNFITEIENLKDLKVKIIRRDNGARTMLADAKLPVTFWAEAVNTACYVQNRVLVNKSQNKTPYELFNSRTLAIGFLRPFGCHVMILNTLDHLGKFNVKGDEGYFVGYSMSSKAFRVFNKRTKKVEENLHVDFLENKLIEKGAGLNWLFDIDTLTNSINYVPVVIAGTSSTNISGTKDDASQDVKKDVSSLRYIALPNWFHEAHMESSNNDAQDACNADAPKSSGISNPTATSKDPQLNKCGTRLISKGVTSQEETPSLDNILTLSNRFEDILGDTTNTVDTNGVEADLNNMETNITSSPTPTFRIHKDYPKSQIIGPVDTHVQTRHKSKEMEEHSFIATIHQKTTPDFLQFCLFSCFLSQEEPKKIGDALKDPSWVEAMQEELFQFKIQNIWILVDCPKGVRPIGTKWVLKNKKDERGIVIRNKARLVAQGHTHEEGIDYEEVFTPVTRIEAIRLFLAYASFMDQTLFIKKHKGDFLLVQVYVDDIIFGSSNPQLCKEFEALMHEKFQMNIITKASISIDINPESKISSAMGELNFFLGLQVLQKKDGIFLSQDKYVGDILKKFGYSDVRSANTPMDKENPWGKDGPGKDVELYLYRSMIGSLMHLTASRPDIMFVTIVATSTTEAEYVATASGCGQVLWIQNQMLDYRLAFCDYHNMIAILEKSEHNVDFHQIVDFVEASHIRYALTINPTVYVSHIRQFCSTARIETTNEGTKIIATVDGKPRTISKSLIMRNLKLNDEEGISSLPDAELFENLALMGYNILPNQKFTFQKGQFSHQWKFLIHTIMQCLSLKSTGFNEFSGNIATSVVCLATNRVYNFLKMIFDGMVRNVNNKGSKFLIYPRFISKCLKMSQFGKITHSHTYTVPFHTRKNFTTLRVNSPSFSGRTIPLFATMLVTQGEGSGTLTESHHTPSPQAQQSPHHDLSSSLHPTTTTESIPTETPTEIPTLRQYSRRATWIAQSKSLSTAADEPASLLRDDSQGEAFPNVSSLDTGQDRENIIKTSALSHDSTPRVTSLDADEGKISSLKARIKLLEDKDKGSADLFGDDAPIKGDGVQAVSVPPVAEVLTVGTVSGLVPTISAVFTTASVVTPYSRHPREISTKDKCKEKMVESDTPKKKRLQEQIDAQVAKEMEEEIATDNQMMNEQIARDAEIARIHAEEELKMIDGLDRSNEIHSEGKKDYWKIIRLGGHTAVYQFFVDMLKQIDREDLNQLWALVKETLSIRQASRDKEKELWVDLKRLFEPDFEDQLWTHTSLDA</sequence>
<feature type="region of interest" description="Disordered" evidence="3">
    <location>
        <begin position="1"/>
        <end position="34"/>
    </location>
</feature>
<dbReference type="GO" id="GO:0003964">
    <property type="term" value="F:RNA-directed DNA polymerase activity"/>
    <property type="evidence" value="ECO:0007669"/>
    <property type="project" value="UniProtKB-KW"/>
</dbReference>
<dbReference type="GO" id="GO:0015074">
    <property type="term" value="P:DNA integration"/>
    <property type="evidence" value="ECO:0007669"/>
    <property type="project" value="UniProtKB-KW"/>
</dbReference>
<feature type="domain" description="Retroviral polymerase SH3-like" evidence="6">
    <location>
        <begin position="561"/>
        <end position="617"/>
    </location>
</feature>
<feature type="domain" description="Reverse transcriptase Ty1/copia-type" evidence="4">
    <location>
        <begin position="870"/>
        <end position="941"/>
    </location>
</feature>
<dbReference type="InterPro" id="IPR036397">
    <property type="entry name" value="RNaseH_sf"/>
</dbReference>
<dbReference type="GO" id="GO:0006310">
    <property type="term" value="P:DNA recombination"/>
    <property type="evidence" value="ECO:0007669"/>
    <property type="project" value="UniProtKB-KW"/>
</dbReference>
<feature type="region of interest" description="Disordered" evidence="3">
    <location>
        <begin position="685"/>
        <end position="719"/>
    </location>
</feature>
<feature type="compositionally biased region" description="Low complexity" evidence="3">
    <location>
        <begin position="688"/>
        <end position="699"/>
    </location>
</feature>
<reference evidence="7" key="1">
    <citation type="journal article" date="2019" name="Sci. Rep.">
        <title>Draft genome of Tanacetum cinerariifolium, the natural source of mosquito coil.</title>
        <authorList>
            <person name="Yamashiro T."/>
            <person name="Shiraishi A."/>
            <person name="Satake H."/>
            <person name="Nakayama K."/>
        </authorList>
    </citation>
    <scope>NUCLEOTIDE SEQUENCE</scope>
</reference>
<evidence type="ECO:0000256" key="3">
    <source>
        <dbReference type="SAM" id="MobiDB-lite"/>
    </source>
</evidence>
<accession>A0A6L2JYF5</accession>
<feature type="region of interest" description="Disordered" evidence="3">
    <location>
        <begin position="1382"/>
        <end position="1429"/>
    </location>
</feature>
<dbReference type="InterPro" id="IPR013103">
    <property type="entry name" value="RVT_2"/>
</dbReference>
<feature type="region of interest" description="Disordered" evidence="3">
    <location>
        <begin position="1443"/>
        <end position="1472"/>
    </location>
</feature>
<comment type="caution">
    <text evidence="7">The sequence shown here is derived from an EMBL/GenBank/DDBJ whole genome shotgun (WGS) entry which is preliminary data.</text>
</comment>
<feature type="compositionally biased region" description="Polar residues" evidence="3">
    <location>
        <begin position="703"/>
        <end position="715"/>
    </location>
</feature>
<feature type="domain" description="Reverse transcriptase Ty1/copia-type" evidence="4">
    <location>
        <begin position="945"/>
        <end position="1057"/>
    </location>
</feature>
<dbReference type="InterPro" id="IPR012337">
    <property type="entry name" value="RNaseH-like_sf"/>
</dbReference>
<feature type="compositionally biased region" description="Polar residues" evidence="3">
    <location>
        <begin position="1384"/>
        <end position="1399"/>
    </location>
</feature>
<dbReference type="Pfam" id="PF07727">
    <property type="entry name" value="RVT_2"/>
    <property type="match status" value="2"/>
</dbReference>